<evidence type="ECO:0000313" key="4">
    <source>
        <dbReference type="Proteomes" id="UP000199009"/>
    </source>
</evidence>
<dbReference type="SUPFAM" id="SSF55961">
    <property type="entry name" value="Bet v1-like"/>
    <property type="match status" value="1"/>
</dbReference>
<proteinExistence type="inferred from homology"/>
<dbReference type="CDD" id="cd07814">
    <property type="entry name" value="SRPBCC_CalC_Aha1-like"/>
    <property type="match status" value="1"/>
</dbReference>
<protein>
    <submittedName>
        <fullName evidence="3">Uncharacterized conserved protein YndB, AHSA1/START domain</fullName>
    </submittedName>
</protein>
<dbReference type="OrthoDB" id="3365660at2"/>
<accession>A0A1G7ZS96</accession>
<sequence length="153" mass="17044">MVDTSRGFTLERMLDATPQSIWDAWTDPDRAAQWWHPQGLTTPRDSVHIDAKVGGRYRYTMVDETSGDEFPTGGVYREVRPVEKLVFTWGEPDADPDDTPLVTVTIADLGGLTRLQFDLRGEDGMSGDESFYDGWDQALDALAEHLGQTAVHG</sequence>
<dbReference type="RefSeq" id="WP_091489596.1">
    <property type="nucleotide sequence ID" value="NZ_LT629692.1"/>
</dbReference>
<evidence type="ECO:0000256" key="1">
    <source>
        <dbReference type="ARBA" id="ARBA00006817"/>
    </source>
</evidence>
<evidence type="ECO:0000259" key="2">
    <source>
        <dbReference type="Pfam" id="PF08327"/>
    </source>
</evidence>
<evidence type="ECO:0000313" key="3">
    <source>
        <dbReference type="EMBL" id="SDH11563.1"/>
    </source>
</evidence>
<dbReference type="InterPro" id="IPR023393">
    <property type="entry name" value="START-like_dom_sf"/>
</dbReference>
<dbReference type="EMBL" id="LT629692">
    <property type="protein sequence ID" value="SDH11563.1"/>
    <property type="molecule type" value="Genomic_DNA"/>
</dbReference>
<dbReference type="Proteomes" id="UP000199009">
    <property type="component" value="Chromosome I"/>
</dbReference>
<feature type="domain" description="Activator of Hsp90 ATPase homologue 1/2-like C-terminal" evidence="2">
    <location>
        <begin position="15"/>
        <end position="146"/>
    </location>
</feature>
<dbReference type="Pfam" id="PF08327">
    <property type="entry name" value="AHSA1"/>
    <property type="match status" value="1"/>
</dbReference>
<dbReference type="STRING" id="370764.SAMN04489810_2150"/>
<dbReference type="InterPro" id="IPR013538">
    <property type="entry name" value="ASHA1/2-like_C"/>
</dbReference>
<reference evidence="3 4" key="1">
    <citation type="submission" date="2016-10" db="EMBL/GenBank/DDBJ databases">
        <authorList>
            <person name="de Groot N.N."/>
        </authorList>
    </citation>
    <scope>NUCLEOTIDE SEQUENCE [LARGE SCALE GENOMIC DNA]</scope>
    <source>
        <strain evidence="3 4">DSM 23142</strain>
    </source>
</reference>
<organism evidence="3 4">
    <name type="scientific">Microbacterium pygmaeum</name>
    <dbReference type="NCBI Taxonomy" id="370764"/>
    <lineage>
        <taxon>Bacteria</taxon>
        <taxon>Bacillati</taxon>
        <taxon>Actinomycetota</taxon>
        <taxon>Actinomycetes</taxon>
        <taxon>Micrococcales</taxon>
        <taxon>Microbacteriaceae</taxon>
        <taxon>Microbacterium</taxon>
    </lineage>
</organism>
<keyword evidence="4" id="KW-1185">Reference proteome</keyword>
<gene>
    <name evidence="3" type="ORF">SAMN04489810_2150</name>
</gene>
<comment type="similarity">
    <text evidence="1">Belongs to the AHA1 family.</text>
</comment>
<dbReference type="Gene3D" id="3.30.530.20">
    <property type="match status" value="1"/>
</dbReference>
<dbReference type="AlphaFoldDB" id="A0A1G7ZS96"/>
<name>A0A1G7ZS96_9MICO</name>